<keyword evidence="5 7" id="KW-0862">Zinc</keyword>
<evidence type="ECO:0000313" key="11">
    <source>
        <dbReference type="Proteomes" id="UP000315971"/>
    </source>
</evidence>
<comment type="similarity">
    <text evidence="1 7">Belongs to the peptidase M3 family.</text>
</comment>
<feature type="signal peptide" evidence="8">
    <location>
        <begin position="1"/>
        <end position="20"/>
    </location>
</feature>
<evidence type="ECO:0000256" key="3">
    <source>
        <dbReference type="ARBA" id="ARBA00022723"/>
    </source>
</evidence>
<gene>
    <name evidence="10" type="ORF">SAMN06265350_106193</name>
</gene>
<dbReference type="InterPro" id="IPR001567">
    <property type="entry name" value="Pept_M3A_M3B_dom"/>
</dbReference>
<evidence type="ECO:0000256" key="7">
    <source>
        <dbReference type="RuleBase" id="RU003435"/>
    </source>
</evidence>
<dbReference type="GO" id="GO:0004222">
    <property type="term" value="F:metalloendopeptidase activity"/>
    <property type="evidence" value="ECO:0007669"/>
    <property type="project" value="InterPro"/>
</dbReference>
<proteinExistence type="inferred from homology"/>
<accession>A0A521DD56</accession>
<dbReference type="PANTHER" id="PTHR11804">
    <property type="entry name" value="PROTEASE M3 THIMET OLIGOPEPTIDASE-RELATED"/>
    <property type="match status" value="1"/>
</dbReference>
<dbReference type="RefSeq" id="WP_142604150.1">
    <property type="nucleotide sequence ID" value="NZ_FXSZ01000006.1"/>
</dbReference>
<dbReference type="InterPro" id="IPR045090">
    <property type="entry name" value="Pept_M3A_M3B"/>
</dbReference>
<dbReference type="EMBL" id="FXSZ01000006">
    <property type="protein sequence ID" value="SMO69535.1"/>
    <property type="molecule type" value="Genomic_DNA"/>
</dbReference>
<keyword evidence="8" id="KW-0732">Signal</keyword>
<keyword evidence="3 7" id="KW-0479">Metal-binding</keyword>
<evidence type="ECO:0000256" key="5">
    <source>
        <dbReference type="ARBA" id="ARBA00022833"/>
    </source>
</evidence>
<reference evidence="10 11" key="1">
    <citation type="submission" date="2017-05" db="EMBL/GenBank/DDBJ databases">
        <authorList>
            <person name="Varghese N."/>
            <person name="Submissions S."/>
        </authorList>
    </citation>
    <scope>NUCLEOTIDE SEQUENCE [LARGE SCALE GENOMIC DNA]</scope>
    <source>
        <strain evidence="10 11">DSM 21342</strain>
    </source>
</reference>
<dbReference type="OrthoDB" id="9773538at2"/>
<dbReference type="AlphaFoldDB" id="A0A521DD56"/>
<keyword evidence="4 7" id="KW-0378">Hydrolase</keyword>
<organism evidence="10 11">
    <name type="scientific">Solitalea koreensis</name>
    <dbReference type="NCBI Taxonomy" id="543615"/>
    <lineage>
        <taxon>Bacteria</taxon>
        <taxon>Pseudomonadati</taxon>
        <taxon>Bacteroidota</taxon>
        <taxon>Sphingobacteriia</taxon>
        <taxon>Sphingobacteriales</taxon>
        <taxon>Sphingobacteriaceae</taxon>
        <taxon>Solitalea</taxon>
    </lineage>
</organism>
<dbReference type="PANTHER" id="PTHR11804:SF84">
    <property type="entry name" value="SACCHAROLYSIN"/>
    <property type="match status" value="1"/>
</dbReference>
<evidence type="ECO:0000256" key="4">
    <source>
        <dbReference type="ARBA" id="ARBA00022801"/>
    </source>
</evidence>
<dbReference type="SUPFAM" id="SSF55486">
    <property type="entry name" value="Metalloproteases ('zincins'), catalytic domain"/>
    <property type="match status" value="1"/>
</dbReference>
<dbReference type="Gene3D" id="1.10.1370.40">
    <property type="match status" value="1"/>
</dbReference>
<feature type="domain" description="Peptidase M3A/M3B catalytic" evidence="9">
    <location>
        <begin position="243"/>
        <end position="684"/>
    </location>
</feature>
<dbReference type="Proteomes" id="UP000315971">
    <property type="component" value="Unassembled WGS sequence"/>
</dbReference>
<keyword evidence="6 7" id="KW-0482">Metalloprotease</keyword>
<protein>
    <submittedName>
        <fullName evidence="10">Thimet oligopeptidase</fullName>
    </submittedName>
</protein>
<dbReference type="GO" id="GO:0006518">
    <property type="term" value="P:peptide metabolic process"/>
    <property type="evidence" value="ECO:0007669"/>
    <property type="project" value="TreeGrafter"/>
</dbReference>
<sequence length="686" mass="78207">MHLKPFVLTAFMALATNGFAQTITTTNPLLVHSNAPIQFDNVNANVIQNAVSSVIAASDARVKAIIAVPKNGQTVSNTLMAADELQYNISDLSIKLGLISSTYADDKTRNAANDQNEVLSLYATNLYLNEGLYKALKQYAGSADAKQLHPNQEKFLRETILTFEKNGMKLDAKGRKELEAINKKLIDLGTQFDKNIAESKDSIEFSADDLKGIPANTIAPWKRANGKYMVYVNGPNYTALVYNSPNEATRRSMYQHYNNRAYPQNIKVLDSLFYYRNVLALKLGFKSFAEYALVDKMAATPANVWKFENDLVAKLTPHVTEQLNELKQLKKQLNPELSDTFNYWDLLYYQKQLLDTKYQLNTDEVKQYFEMNNTIKGMFSVYEKLFNIGIKEVTNVPKWYSKVKTYEMFKDGKKIGSFYLDLYPRPNKYTHFACFPINQYRIADGKEVLPVSALICNFPEGNANEPSLLNHSDVITMFHEFGHLVHSMLGRSDIAAQGPFNVKGDFTEAPSQFLENWCWEYESLKMLARNYKTGAQLPESLFNKMKKAQNVSSAIFSIRQVYLGTLDLTYEDKYENNKDQSIVQVDKNLFTSMMQMPYPEGSHFICSFGHLNGYAANYYGYLWSKVFAQDMFSVFQKNGVMDTKTGVKYRKEILEKASTIEEMDMLRNFLGREPNSEAFLKSLGIQ</sequence>
<feature type="chain" id="PRO_5022093087" evidence="8">
    <location>
        <begin position="21"/>
        <end position="686"/>
    </location>
</feature>
<comment type="cofactor">
    <cofactor evidence="7">
        <name>Zn(2+)</name>
        <dbReference type="ChEBI" id="CHEBI:29105"/>
    </cofactor>
    <text evidence="7">Binds 1 zinc ion.</text>
</comment>
<evidence type="ECO:0000256" key="1">
    <source>
        <dbReference type="ARBA" id="ARBA00006040"/>
    </source>
</evidence>
<evidence type="ECO:0000259" key="9">
    <source>
        <dbReference type="Pfam" id="PF01432"/>
    </source>
</evidence>
<dbReference type="GO" id="GO:0046872">
    <property type="term" value="F:metal ion binding"/>
    <property type="evidence" value="ECO:0007669"/>
    <property type="project" value="UniProtKB-UniRule"/>
</dbReference>
<dbReference type="Pfam" id="PF01432">
    <property type="entry name" value="Peptidase_M3"/>
    <property type="match status" value="1"/>
</dbReference>
<evidence type="ECO:0000256" key="8">
    <source>
        <dbReference type="SAM" id="SignalP"/>
    </source>
</evidence>
<dbReference type="InterPro" id="IPR024077">
    <property type="entry name" value="Neurolysin/TOP_dom2"/>
</dbReference>
<dbReference type="GO" id="GO:0006508">
    <property type="term" value="P:proteolysis"/>
    <property type="evidence" value="ECO:0007669"/>
    <property type="project" value="UniProtKB-KW"/>
</dbReference>
<evidence type="ECO:0000256" key="2">
    <source>
        <dbReference type="ARBA" id="ARBA00022670"/>
    </source>
</evidence>
<dbReference type="Gene3D" id="1.10.1370.10">
    <property type="entry name" value="Neurolysin, domain 3"/>
    <property type="match status" value="1"/>
</dbReference>
<dbReference type="Gene3D" id="3.40.390.10">
    <property type="entry name" value="Collagenase (Catalytic Domain)"/>
    <property type="match status" value="1"/>
</dbReference>
<evidence type="ECO:0000313" key="10">
    <source>
        <dbReference type="EMBL" id="SMO69535.1"/>
    </source>
</evidence>
<keyword evidence="2 7" id="KW-0645">Protease</keyword>
<keyword evidence="11" id="KW-1185">Reference proteome</keyword>
<dbReference type="CDD" id="cd06455">
    <property type="entry name" value="M3A_TOP"/>
    <property type="match status" value="1"/>
</dbReference>
<name>A0A521DD56_9SPHI</name>
<evidence type="ECO:0000256" key="6">
    <source>
        <dbReference type="ARBA" id="ARBA00023049"/>
    </source>
</evidence>
<dbReference type="InterPro" id="IPR024079">
    <property type="entry name" value="MetalloPept_cat_dom_sf"/>
</dbReference>